<dbReference type="InterPro" id="IPR033919">
    <property type="entry name" value="TSA/FSA_arc/bac"/>
</dbReference>
<dbReference type="NCBIfam" id="TIGR00875">
    <property type="entry name" value="fsa_talC_mipB"/>
    <property type="match status" value="1"/>
</dbReference>
<evidence type="ECO:0000313" key="11">
    <source>
        <dbReference type="Proteomes" id="UP000750197"/>
    </source>
</evidence>
<comment type="subcellular location">
    <subcellularLocation>
        <location evidence="2">Cytoplasm</location>
    </subcellularLocation>
</comment>
<dbReference type="Pfam" id="PF00923">
    <property type="entry name" value="TAL_FSA"/>
    <property type="match status" value="1"/>
</dbReference>
<dbReference type="GO" id="GO:0016832">
    <property type="term" value="F:aldehyde-lyase activity"/>
    <property type="evidence" value="ECO:0007669"/>
    <property type="project" value="InterPro"/>
</dbReference>
<comment type="pathway">
    <text evidence="3">Carbohydrate degradation; pentose phosphate pathway; D-glyceraldehyde 3-phosphate and beta-D-fructose 6-phosphate from D-ribose 5-phosphate and D-xylulose 5-phosphate (non-oxidative stage): step 2/3.</text>
</comment>
<protein>
    <recommendedName>
        <fullName evidence="9">Probable transaldolase</fullName>
        <ecNumber evidence="5">2.2.1.2</ecNumber>
    </recommendedName>
</protein>
<comment type="similarity">
    <text evidence="4">Belongs to the transaldolase family. Type 3B subfamily.</text>
</comment>
<comment type="function">
    <text evidence="1">Transaldolase is important for the balance of metabolites in the pentose-phosphate pathway.</text>
</comment>
<proteinExistence type="inferred from homology"/>
<dbReference type="InterPro" id="IPR001585">
    <property type="entry name" value="TAL/FSA"/>
</dbReference>
<evidence type="ECO:0000256" key="2">
    <source>
        <dbReference type="ARBA" id="ARBA00004496"/>
    </source>
</evidence>
<evidence type="ECO:0000256" key="4">
    <source>
        <dbReference type="ARBA" id="ARBA00005740"/>
    </source>
</evidence>
<evidence type="ECO:0000256" key="3">
    <source>
        <dbReference type="ARBA" id="ARBA00004857"/>
    </source>
</evidence>
<dbReference type="CDD" id="cd00956">
    <property type="entry name" value="Transaldolase_FSA"/>
    <property type="match status" value="1"/>
</dbReference>
<dbReference type="AlphaFoldDB" id="A0A8J7YV00"/>
<dbReference type="InterPro" id="IPR013785">
    <property type="entry name" value="Aldolase_TIM"/>
</dbReference>
<reference evidence="10" key="1">
    <citation type="submission" date="2021-05" db="EMBL/GenBank/DDBJ databases">
        <title>Genomic insights into ecological role and evolution of a novel Thermoplasmata order Candidatus Sysuiplasmatales.</title>
        <authorList>
            <person name="Yuan Y."/>
        </authorList>
    </citation>
    <scope>NUCLEOTIDE SEQUENCE</scope>
    <source>
        <strain evidence="10">TUT19-bin139</strain>
    </source>
</reference>
<feature type="non-terminal residue" evidence="10">
    <location>
        <position position="196"/>
    </location>
</feature>
<evidence type="ECO:0000256" key="7">
    <source>
        <dbReference type="ARBA" id="ARBA00023270"/>
    </source>
</evidence>
<comment type="catalytic activity">
    <reaction evidence="8">
        <text>D-sedoheptulose 7-phosphate + D-glyceraldehyde 3-phosphate = D-erythrose 4-phosphate + beta-D-fructose 6-phosphate</text>
        <dbReference type="Rhea" id="RHEA:17053"/>
        <dbReference type="ChEBI" id="CHEBI:16897"/>
        <dbReference type="ChEBI" id="CHEBI:57483"/>
        <dbReference type="ChEBI" id="CHEBI:57634"/>
        <dbReference type="ChEBI" id="CHEBI:59776"/>
        <dbReference type="EC" id="2.2.1.2"/>
    </reaction>
</comment>
<evidence type="ECO:0000256" key="1">
    <source>
        <dbReference type="ARBA" id="ARBA00003518"/>
    </source>
</evidence>
<dbReference type="SUPFAM" id="SSF51569">
    <property type="entry name" value="Aldolase"/>
    <property type="match status" value="1"/>
</dbReference>
<keyword evidence="6" id="KW-0963">Cytoplasm</keyword>
<comment type="caution">
    <text evidence="10">The sequence shown here is derived from an EMBL/GenBank/DDBJ whole genome shotgun (WGS) entry which is preliminary data.</text>
</comment>
<gene>
    <name evidence="10" type="primary">fsa</name>
    <name evidence="10" type="ORF">KIY12_01610</name>
</gene>
<dbReference type="EC" id="2.2.1.2" evidence="5"/>
<dbReference type="GO" id="GO:0005975">
    <property type="term" value="P:carbohydrate metabolic process"/>
    <property type="evidence" value="ECO:0007669"/>
    <property type="project" value="InterPro"/>
</dbReference>
<evidence type="ECO:0000256" key="6">
    <source>
        <dbReference type="ARBA" id="ARBA00022490"/>
    </source>
</evidence>
<keyword evidence="7" id="KW-0704">Schiff base</keyword>
<dbReference type="FunFam" id="3.20.20.70:FF:000018">
    <property type="entry name" value="Probable transaldolase"/>
    <property type="match status" value="1"/>
</dbReference>
<evidence type="ECO:0000256" key="9">
    <source>
        <dbReference type="ARBA" id="ARBA00067532"/>
    </source>
</evidence>
<dbReference type="GO" id="GO:0004801">
    <property type="term" value="F:transaldolase activity"/>
    <property type="evidence" value="ECO:0007669"/>
    <property type="project" value="UniProtKB-EC"/>
</dbReference>
<dbReference type="GO" id="GO:0005737">
    <property type="term" value="C:cytoplasm"/>
    <property type="evidence" value="ECO:0007669"/>
    <property type="project" value="UniProtKB-SubCell"/>
</dbReference>
<dbReference type="PROSITE" id="PS00958">
    <property type="entry name" value="TRANSALDOLASE_2"/>
    <property type="match status" value="1"/>
</dbReference>
<dbReference type="PANTHER" id="PTHR10683">
    <property type="entry name" value="TRANSALDOLASE"/>
    <property type="match status" value="1"/>
</dbReference>
<dbReference type="EMBL" id="JAHEAC010000006">
    <property type="protein sequence ID" value="MBX8643414.1"/>
    <property type="molecule type" value="Genomic_DNA"/>
</dbReference>
<dbReference type="InterPro" id="IPR004731">
    <property type="entry name" value="Transaldolase_3B/F6P_aldolase"/>
</dbReference>
<evidence type="ECO:0000313" key="10">
    <source>
        <dbReference type="EMBL" id="MBX8643414.1"/>
    </source>
</evidence>
<evidence type="ECO:0000256" key="5">
    <source>
        <dbReference type="ARBA" id="ARBA00013151"/>
    </source>
</evidence>
<name>A0A8J7YV00_9ARCH</name>
<dbReference type="InterPro" id="IPR018225">
    <property type="entry name" value="Transaldolase_AS"/>
</dbReference>
<dbReference type="PROSITE" id="PS01054">
    <property type="entry name" value="TRANSALDOLASE_1"/>
    <property type="match status" value="1"/>
</dbReference>
<dbReference type="Gene3D" id="3.20.20.70">
    <property type="entry name" value="Aldolase class I"/>
    <property type="match status" value="1"/>
</dbReference>
<organism evidence="10 11">
    <name type="scientific">Candidatus Sysuiplasma superficiale</name>
    <dbReference type="NCBI Taxonomy" id="2823368"/>
    <lineage>
        <taxon>Archaea</taxon>
        <taxon>Methanobacteriati</taxon>
        <taxon>Thermoplasmatota</taxon>
        <taxon>Thermoplasmata</taxon>
        <taxon>Candidatus Sysuiplasmatales</taxon>
        <taxon>Candidatus Sysuiplasmataceae</taxon>
        <taxon>Candidatus Sysuiplasma</taxon>
    </lineage>
</organism>
<evidence type="ECO:0000256" key="8">
    <source>
        <dbReference type="ARBA" id="ARBA00048810"/>
    </source>
</evidence>
<accession>A0A8J7YV00</accession>
<sequence length="196" mass="21695">MKIFVDTANIEEIRQAWEWGLIEGVTTNPSLVSKEGKRFSDVLDDICDIVDGPVNAEVVSTDYEGMMREGRELAKINRRIVVKVPMTAEGLMASKSLSSECIRTNMTLVFSSNQAILAAKTGAAYVSPFIGRLDDIGNEGMQIVREISQIYRNYGFRTEILVASVRNPIHVLEAAKLGADVVTLPFGVLKQMMRHS</sequence>
<dbReference type="Proteomes" id="UP000750197">
    <property type="component" value="Unassembled WGS sequence"/>
</dbReference>
<dbReference type="PANTHER" id="PTHR10683:SF40">
    <property type="entry name" value="FRUCTOSE-6-PHOSPHATE ALDOLASE 1-RELATED"/>
    <property type="match status" value="1"/>
</dbReference>